<keyword evidence="10" id="KW-0399">Innate immunity</keyword>
<evidence type="ECO:0000313" key="31">
    <source>
        <dbReference type="Proteomes" id="UP000000715"/>
    </source>
</evidence>
<comment type="function">
    <text evidence="25">Component of the membrane attack complex (MAC), a multiprotein complex activated by the complement cascade, which inserts into a target cell membrane and forms a pore, leading to target cell membrane rupture and cell lysis. The MAC is initiated by proteolytic cleavage of C5 into complement C5b in response to the classical, alternative, lectin and GZMK complement pathways. The complement pathways consist in a cascade of proteins that leads to phagocytosis and breakdown of pathogens and signaling that strengthens the adaptive immune system. C8B, together with C8A and C8G, inserts into the target membrane, but does not form pores by itself. During MAC assembly, associates with C5b, C6 and C7 to form the C5b8 intermediate complex that inserts into the target membrane and traverses the bilayer increasing membrane rigidity.</text>
</comment>
<feature type="signal peptide" evidence="28">
    <location>
        <begin position="1"/>
        <end position="32"/>
    </location>
</feature>
<evidence type="ECO:0000256" key="20">
    <source>
        <dbReference type="ARBA" id="ARBA00023157"/>
    </source>
</evidence>
<dbReference type="GO" id="GO:0005576">
    <property type="term" value="C:extracellular region"/>
    <property type="evidence" value="ECO:0007669"/>
    <property type="project" value="UniProtKB-SubCell"/>
</dbReference>
<dbReference type="FunFam" id="4.10.400.10:FF:000069">
    <property type="entry name" value="complement component C8 beta chain"/>
    <property type="match status" value="1"/>
</dbReference>
<keyword evidence="11" id="KW-0812">Transmembrane</keyword>
<evidence type="ECO:0000256" key="12">
    <source>
        <dbReference type="ARBA" id="ARBA00022723"/>
    </source>
</evidence>
<evidence type="ECO:0000256" key="21">
    <source>
        <dbReference type="ARBA" id="ARBA00023162"/>
    </source>
</evidence>
<dbReference type="PRINTS" id="PR01705">
    <property type="entry name" value="TSP1REPEAT"/>
</dbReference>
<evidence type="ECO:0000256" key="17">
    <source>
        <dbReference type="ARBA" id="ARBA00022875"/>
    </source>
</evidence>
<evidence type="ECO:0000313" key="30">
    <source>
        <dbReference type="Ensembl" id="ENSMPUP00000007239.1"/>
    </source>
</evidence>
<dbReference type="GO" id="GO:0046872">
    <property type="term" value="F:metal ion binding"/>
    <property type="evidence" value="ECO:0007669"/>
    <property type="project" value="UniProtKB-KW"/>
</dbReference>
<reference evidence="32" key="2">
    <citation type="submission" date="2025-04" db="UniProtKB">
        <authorList>
            <consortium name="RefSeq"/>
        </authorList>
    </citation>
    <scope>IDENTIFICATION</scope>
    <source>
        <tissue evidence="32">Brain</tissue>
    </source>
</reference>
<dbReference type="GO" id="GO:0006958">
    <property type="term" value="P:complement activation, classical pathway"/>
    <property type="evidence" value="ECO:0007669"/>
    <property type="project" value="UniProtKB-KW"/>
</dbReference>
<keyword evidence="22" id="KW-0325">Glycoprotein</keyword>
<evidence type="ECO:0000256" key="25">
    <source>
        <dbReference type="ARBA" id="ARBA00093292"/>
    </source>
</evidence>
<evidence type="ECO:0000256" key="19">
    <source>
        <dbReference type="ARBA" id="ARBA00023136"/>
    </source>
</evidence>
<accession>M3Y7D2</accession>
<dbReference type="CDD" id="cd00112">
    <property type="entry name" value="LDLa"/>
    <property type="match status" value="1"/>
</dbReference>
<dbReference type="InterPro" id="IPR036383">
    <property type="entry name" value="TSP1_rpt_sf"/>
</dbReference>
<dbReference type="GO" id="GO:1902495">
    <property type="term" value="C:transmembrane transporter complex"/>
    <property type="evidence" value="ECO:0007669"/>
    <property type="project" value="Ensembl"/>
</dbReference>
<evidence type="ECO:0000256" key="13">
    <source>
        <dbReference type="ARBA" id="ARBA00022729"/>
    </source>
</evidence>
<dbReference type="GO" id="GO:0006957">
    <property type="term" value="P:complement activation, alternative pathway"/>
    <property type="evidence" value="ECO:0007669"/>
    <property type="project" value="UniProtKB-KW"/>
</dbReference>
<evidence type="ECO:0000256" key="11">
    <source>
        <dbReference type="ARBA" id="ARBA00022692"/>
    </source>
</evidence>
<dbReference type="InterPro" id="IPR000884">
    <property type="entry name" value="TSP1_rpt"/>
</dbReference>
<dbReference type="InterPro" id="IPR020863">
    <property type="entry name" value="MACPF_CS"/>
</dbReference>
<comment type="similarity">
    <text evidence="3">Belongs to the complement C6/C7/C8/C9 family.</text>
</comment>
<evidence type="ECO:0000256" key="5">
    <source>
        <dbReference type="ARBA" id="ARBA00022452"/>
    </source>
</evidence>
<dbReference type="SMART" id="SM00457">
    <property type="entry name" value="MACPF"/>
    <property type="match status" value="1"/>
</dbReference>
<evidence type="ECO:0000256" key="1">
    <source>
        <dbReference type="ARBA" id="ARBA00004276"/>
    </source>
</evidence>
<evidence type="ECO:0000256" key="10">
    <source>
        <dbReference type="ARBA" id="ARBA00022588"/>
    </source>
</evidence>
<dbReference type="PANTHER" id="PTHR45742:SF5">
    <property type="entry name" value="COMPLEMENT COMPONENT C8 BETA CHAIN"/>
    <property type="match status" value="1"/>
</dbReference>
<dbReference type="PROSITE" id="PS01209">
    <property type="entry name" value="LDLRA_1"/>
    <property type="match status" value="1"/>
</dbReference>
<proteinExistence type="inferred from homology"/>
<keyword evidence="23" id="KW-1053">Target membrane</keyword>
<feature type="domain" description="MACPF" evidence="29">
    <location>
        <begin position="158"/>
        <end position="504"/>
    </location>
</feature>
<evidence type="ECO:0000256" key="3">
    <source>
        <dbReference type="ARBA" id="ARBA00009214"/>
    </source>
</evidence>
<dbReference type="OMA" id="KYYAGAC"/>
<evidence type="ECO:0000256" key="26">
    <source>
        <dbReference type="ARBA" id="ARBA00093472"/>
    </source>
</evidence>
<organism evidence="30">
    <name type="scientific">Mustela putorius furo</name>
    <name type="common">European domestic ferret</name>
    <name type="synonym">Mustela furo</name>
    <dbReference type="NCBI Taxonomy" id="9669"/>
    <lineage>
        <taxon>Eukaryota</taxon>
        <taxon>Metazoa</taxon>
        <taxon>Chordata</taxon>
        <taxon>Craniata</taxon>
        <taxon>Vertebrata</taxon>
        <taxon>Euteleostomi</taxon>
        <taxon>Mammalia</taxon>
        <taxon>Eutheria</taxon>
        <taxon>Laurasiatheria</taxon>
        <taxon>Carnivora</taxon>
        <taxon>Caniformia</taxon>
        <taxon>Musteloidea</taxon>
        <taxon>Mustelidae</taxon>
        <taxon>Mustelinae</taxon>
        <taxon>Mustela</taxon>
    </lineage>
</organism>
<gene>
    <name evidence="30 32" type="primary">C8B</name>
</gene>
<comment type="subcellular location">
    <subcellularLocation>
        <location evidence="2">Secreted</location>
    </subcellularLocation>
    <subcellularLocation>
        <location evidence="1">Target cell membrane</location>
        <topology evidence="1">Multi-pass membrane protein</topology>
    </subcellularLocation>
</comment>
<keyword evidence="12" id="KW-0479">Metal-binding</keyword>
<dbReference type="Ensembl" id="ENSMPUT00000007358.1">
    <property type="protein sequence ID" value="ENSMPUP00000007239.1"/>
    <property type="gene ID" value="ENSMPUG00000007296.1"/>
</dbReference>
<sequence>MKTAGPQAWRALAELVLLCAALGAVGLPGSRGERPYCLESNAVNESLAKRRQTRSVGVVPMPLDCELSSWSSWTTCDPCQKKRYRHVYLLQPSQFYGEPCNFSDKEVEDCVTSRPCRSQLRCEGFVCAQTGRCVNRRLLCNGDNDCGDQSDEANCKKILKKCQHEMEQYWAIGRLASGINMFTNRFEGPVLDHRYYAGGCSPHYILNTRFRKPYNVESYSPQTQGKYEFALTEYESYSDFEKNVTETEESKFSFNFGFKIPGIVELGMNLKDENSKQFIRRIKRFSHTKSSFLHARSDLEVAHYRLKARSLMLHYEFLQRVKLLPLEYSYGEYRDLFRDFGTHYITEAVLGGIYEYTLIMKKEAMEKADYSLKHVHACAQMGFRVGAALKVAYVKLGVSMELCQDILREIGERNKRNTMVEDLVVLVRGGASEHITTLAYKEIPKAELMQEWGDAVQYNPEVIKIKTEPLYELVTATDFAFSNTIKQNMKQALEEFQKEVSPCHCAPCQGNGFPVLKESRCECICPIGVHGTACEVTHEKDVPIDGRWNCWSDWSPCSGGHKTRQRQCNNPPPQNGGNPCVGHASETLKC</sequence>
<dbReference type="SMART" id="SM00209">
    <property type="entry name" value="TSP1"/>
    <property type="match status" value="2"/>
</dbReference>
<keyword evidence="21" id="KW-0179">Complement alternate pathway</keyword>
<dbReference type="PROSITE" id="PS50068">
    <property type="entry name" value="LDLRA_2"/>
    <property type="match status" value="1"/>
</dbReference>
<evidence type="ECO:0000256" key="24">
    <source>
        <dbReference type="ARBA" id="ARBA00031383"/>
    </source>
</evidence>
<evidence type="ECO:0000256" key="22">
    <source>
        <dbReference type="ARBA" id="ARBA00023180"/>
    </source>
</evidence>
<evidence type="ECO:0000313" key="32">
    <source>
        <dbReference type="RefSeq" id="XP_004751680.1"/>
    </source>
</evidence>
<dbReference type="SUPFAM" id="SSF82895">
    <property type="entry name" value="TSP-1 type 1 repeat"/>
    <property type="match status" value="2"/>
</dbReference>
<keyword evidence="15" id="KW-0204">Cytolysis</keyword>
<evidence type="ECO:0000256" key="28">
    <source>
        <dbReference type="SAM" id="SignalP"/>
    </source>
</evidence>
<reference evidence="30" key="1">
    <citation type="submission" date="2024-06" db="UniProtKB">
        <authorList>
            <consortium name="Ensembl"/>
        </authorList>
    </citation>
    <scope>IDENTIFICATION</scope>
</reference>
<evidence type="ECO:0000256" key="9">
    <source>
        <dbReference type="ARBA" id="ARBA00022553"/>
    </source>
</evidence>
<dbReference type="FunFam" id="2.20.100.10:FF:000082">
    <property type="entry name" value="Complement component C8 beta chain"/>
    <property type="match status" value="1"/>
</dbReference>
<evidence type="ECO:0000256" key="14">
    <source>
        <dbReference type="ARBA" id="ARBA00022737"/>
    </source>
</evidence>
<keyword evidence="9" id="KW-0597">Phosphoprotein</keyword>
<dbReference type="GO" id="GO:0005579">
    <property type="term" value="C:membrane attack complex"/>
    <property type="evidence" value="ECO:0007669"/>
    <property type="project" value="UniProtKB-KW"/>
</dbReference>
<dbReference type="GO" id="GO:0044218">
    <property type="term" value="C:other organism cell membrane"/>
    <property type="evidence" value="ECO:0007669"/>
    <property type="project" value="UniProtKB-KW"/>
</dbReference>
<dbReference type="GeneTree" id="ENSGT00940000160247"/>
<dbReference type="EMBL" id="AEYP01029369">
    <property type="status" value="NOT_ANNOTATED_CDS"/>
    <property type="molecule type" value="Genomic_DNA"/>
</dbReference>
<evidence type="ECO:0000256" key="23">
    <source>
        <dbReference type="ARBA" id="ARBA00023298"/>
    </source>
</evidence>
<evidence type="ECO:0000256" key="2">
    <source>
        <dbReference type="ARBA" id="ARBA00004613"/>
    </source>
</evidence>
<dbReference type="HOGENOM" id="CLU_032453_1_0_1"/>
<dbReference type="PANTHER" id="PTHR45742">
    <property type="entry name" value="COMPLEMENT COMPONENT C6"/>
    <property type="match status" value="1"/>
</dbReference>
<dbReference type="PRINTS" id="PR00764">
    <property type="entry name" value="COMPLEMENTC9"/>
</dbReference>
<dbReference type="InterPro" id="IPR002172">
    <property type="entry name" value="LDrepeatLR_classA_rpt"/>
</dbReference>
<feature type="disulfide bond" evidence="27">
    <location>
        <begin position="140"/>
        <end position="155"/>
    </location>
</feature>
<dbReference type="Pfam" id="PF01823">
    <property type="entry name" value="MACPF"/>
    <property type="match status" value="1"/>
</dbReference>
<keyword evidence="6" id="KW-0964">Secreted</keyword>
<evidence type="ECO:0000256" key="8">
    <source>
        <dbReference type="ARBA" id="ARBA00022537"/>
    </source>
</evidence>
<evidence type="ECO:0000256" key="27">
    <source>
        <dbReference type="PROSITE-ProRule" id="PRU00124"/>
    </source>
</evidence>
<dbReference type="STRING" id="9669.ENSMPUP00000007239"/>
<dbReference type="Pfam" id="PF00090">
    <property type="entry name" value="TSP_1"/>
    <property type="match status" value="2"/>
</dbReference>
<dbReference type="InterPro" id="IPR048831">
    <property type="entry name" value="C8A_B_C6_EGF-like"/>
</dbReference>
<dbReference type="OrthoDB" id="6150863at2759"/>
<dbReference type="GeneID" id="101676491"/>
<dbReference type="InterPro" id="IPR001862">
    <property type="entry name" value="MAC_perforin"/>
</dbReference>
<dbReference type="GO" id="GO:0031640">
    <property type="term" value="P:killing of cells of another organism"/>
    <property type="evidence" value="ECO:0007669"/>
    <property type="project" value="UniProtKB-KW"/>
</dbReference>
<dbReference type="PROSITE" id="PS51412">
    <property type="entry name" value="MACPF_2"/>
    <property type="match status" value="1"/>
</dbReference>
<dbReference type="PROSITE" id="PS50092">
    <property type="entry name" value="TSP1"/>
    <property type="match status" value="2"/>
</dbReference>
<keyword evidence="5" id="KW-1134">Transmembrane beta strand</keyword>
<dbReference type="Pfam" id="PF21195">
    <property type="entry name" value="EGF_C8A_B_C6"/>
    <property type="match status" value="1"/>
</dbReference>
<dbReference type="InterPro" id="IPR023415">
    <property type="entry name" value="LDLR_class-A_CS"/>
</dbReference>
<dbReference type="RefSeq" id="XP_004751680.1">
    <property type="nucleotide sequence ID" value="XM_004751623.3"/>
</dbReference>
<dbReference type="GO" id="GO:0160257">
    <property type="term" value="P:complement activation, GZMK pathway"/>
    <property type="evidence" value="ECO:0007669"/>
    <property type="project" value="Ensembl"/>
</dbReference>
<evidence type="ECO:0000256" key="7">
    <source>
        <dbReference type="ARBA" id="ARBA00022536"/>
    </source>
</evidence>
<dbReference type="Proteomes" id="UP000000715">
    <property type="component" value="Unplaced"/>
</dbReference>
<dbReference type="InterPro" id="IPR036055">
    <property type="entry name" value="LDL_receptor-like_sf"/>
</dbReference>
<keyword evidence="7" id="KW-0245">EGF-like domain</keyword>
<dbReference type="Gene3D" id="4.10.400.10">
    <property type="entry name" value="Low-density Lipoprotein Receptor"/>
    <property type="match status" value="1"/>
</dbReference>
<comment type="subunit">
    <text evidence="26">Heterotrimer of 3 chains: alpha (C8A), beta (C8B) and gamma (C8G); the alpha and gamma chains are disulfide bonded. Component of the membrane attack complex (MAC), composed of complement C5b, C6, C7, C8A, C8B, C8G and multiple copies of the pore-forming subunit C9.</text>
</comment>
<evidence type="ECO:0000259" key="29">
    <source>
        <dbReference type="PROSITE" id="PS51412"/>
    </source>
</evidence>
<keyword evidence="13 28" id="KW-0732">Signal</keyword>
<keyword evidence="31" id="KW-1185">Reference proteome</keyword>
<dbReference type="KEGG" id="mpuf:101676491"/>
<evidence type="ECO:0000256" key="18">
    <source>
        <dbReference type="ARBA" id="ARBA00023058"/>
    </source>
</evidence>
<dbReference type="SMART" id="SM00192">
    <property type="entry name" value="LDLa"/>
    <property type="match status" value="1"/>
</dbReference>
<protein>
    <recommendedName>
        <fullName evidence="4">Complement component C8 beta chain</fullName>
    </recommendedName>
    <alternativeName>
        <fullName evidence="24">Complement component 8 subunit beta</fullName>
    </alternativeName>
</protein>
<dbReference type="SUPFAM" id="SSF57424">
    <property type="entry name" value="LDL receptor-like module"/>
    <property type="match status" value="1"/>
</dbReference>
<keyword evidence="19" id="KW-0472">Membrane</keyword>
<keyword evidence="14" id="KW-0677">Repeat</keyword>
<dbReference type="Gene3D" id="2.20.100.10">
    <property type="entry name" value="Thrombospondin type-1 (TSP1) repeat"/>
    <property type="match status" value="2"/>
</dbReference>
<keyword evidence="8" id="KW-1052">Target cell membrane</keyword>
<keyword evidence="18" id="KW-0473">Membrane attack complex</keyword>
<dbReference type="EMBL" id="AEYP01029371">
    <property type="status" value="NOT_ANNOTATED_CDS"/>
    <property type="molecule type" value="Genomic_DNA"/>
</dbReference>
<feature type="chain" id="PRO_5044735979" description="Complement component C8 beta chain" evidence="28">
    <location>
        <begin position="33"/>
        <end position="590"/>
    </location>
</feature>
<keyword evidence="20 27" id="KW-1015">Disulfide bond</keyword>
<evidence type="ECO:0000256" key="4">
    <source>
        <dbReference type="ARBA" id="ARBA00013949"/>
    </source>
</evidence>
<dbReference type="eggNOG" id="KOG3535">
    <property type="taxonomic scope" value="Eukaryota"/>
</dbReference>
<dbReference type="CTD" id="732"/>
<dbReference type="PROSITE" id="PS00279">
    <property type="entry name" value="MACPF_1"/>
    <property type="match status" value="1"/>
</dbReference>
<name>M3Y7D2_MUSPF</name>
<dbReference type="FunFam" id="2.20.100.10:FF:000001">
    <property type="entry name" value="semaphorin-5A isoform X1"/>
    <property type="match status" value="1"/>
</dbReference>
<keyword evidence="17" id="KW-0180">Complement pathway</keyword>
<evidence type="ECO:0000256" key="15">
    <source>
        <dbReference type="ARBA" id="ARBA00022852"/>
    </source>
</evidence>
<evidence type="ECO:0000256" key="6">
    <source>
        <dbReference type="ARBA" id="ARBA00022525"/>
    </source>
</evidence>
<dbReference type="EMBL" id="AEYP01029370">
    <property type="status" value="NOT_ANNOTATED_CDS"/>
    <property type="molecule type" value="Genomic_DNA"/>
</dbReference>
<dbReference type="Pfam" id="PF00057">
    <property type="entry name" value="Ldl_recept_a"/>
    <property type="match status" value="1"/>
</dbReference>
<dbReference type="InterPro" id="IPR020864">
    <property type="entry name" value="MACPF"/>
</dbReference>
<comment type="caution">
    <text evidence="27">Lacks conserved residue(s) required for the propagation of feature annotation.</text>
</comment>
<keyword evidence="16" id="KW-0391">Immunity</keyword>
<dbReference type="AlphaFoldDB" id="M3Y7D2"/>
<evidence type="ECO:0000256" key="16">
    <source>
        <dbReference type="ARBA" id="ARBA00022859"/>
    </source>
</evidence>